<comment type="similarity">
    <text evidence="2">Belongs to the bacterial PQQ dehydrogenase family.</text>
</comment>
<dbReference type="PANTHER" id="PTHR32303:SF20">
    <property type="entry name" value="QUINOPROTEIN ETHANOL DEHYDROGENASE"/>
    <property type="match status" value="1"/>
</dbReference>
<dbReference type="SMART" id="SM00564">
    <property type="entry name" value="PQQ"/>
    <property type="match status" value="3"/>
</dbReference>
<evidence type="ECO:0000313" key="9">
    <source>
        <dbReference type="EMBL" id="SVB62099.1"/>
    </source>
</evidence>
<keyword evidence="3" id="KW-0349">Heme</keyword>
<evidence type="ECO:0000256" key="7">
    <source>
        <dbReference type="ARBA" id="ARBA00023004"/>
    </source>
</evidence>
<dbReference type="Pfam" id="PF01011">
    <property type="entry name" value="PQQ"/>
    <property type="match status" value="2"/>
</dbReference>
<dbReference type="SUPFAM" id="SSF46626">
    <property type="entry name" value="Cytochrome c"/>
    <property type="match status" value="1"/>
</dbReference>
<organism evidence="9">
    <name type="scientific">marine metagenome</name>
    <dbReference type="NCBI Taxonomy" id="408172"/>
    <lineage>
        <taxon>unclassified sequences</taxon>
        <taxon>metagenomes</taxon>
        <taxon>ecological metagenomes</taxon>
    </lineage>
</organism>
<dbReference type="Pfam" id="PF13442">
    <property type="entry name" value="Cytochrome_CBB3"/>
    <property type="match status" value="1"/>
</dbReference>
<dbReference type="AlphaFoldDB" id="A0A382FHG1"/>
<dbReference type="GO" id="GO:0016491">
    <property type="term" value="F:oxidoreductase activity"/>
    <property type="evidence" value="ECO:0007669"/>
    <property type="project" value="UniProtKB-KW"/>
</dbReference>
<accession>A0A382FHG1</accession>
<dbReference type="GO" id="GO:0009055">
    <property type="term" value="F:electron transfer activity"/>
    <property type="evidence" value="ECO:0007669"/>
    <property type="project" value="InterPro"/>
</dbReference>
<evidence type="ECO:0000259" key="8">
    <source>
        <dbReference type="PROSITE" id="PS51007"/>
    </source>
</evidence>
<protein>
    <recommendedName>
        <fullName evidence="8">Cytochrome c domain-containing protein</fullName>
    </recommendedName>
</protein>
<proteinExistence type="inferred from homology"/>
<feature type="domain" description="Cytochrome c" evidence="8">
    <location>
        <begin position="352"/>
        <end position="430"/>
    </location>
</feature>
<keyword evidence="5" id="KW-0732">Signal</keyword>
<evidence type="ECO:0000256" key="3">
    <source>
        <dbReference type="ARBA" id="ARBA00022617"/>
    </source>
</evidence>
<dbReference type="Gene3D" id="1.10.760.10">
    <property type="entry name" value="Cytochrome c-like domain"/>
    <property type="match status" value="1"/>
</dbReference>
<evidence type="ECO:0000256" key="5">
    <source>
        <dbReference type="ARBA" id="ARBA00022729"/>
    </source>
</evidence>
<dbReference type="GO" id="GO:0046872">
    <property type="term" value="F:metal ion binding"/>
    <property type="evidence" value="ECO:0007669"/>
    <property type="project" value="UniProtKB-KW"/>
</dbReference>
<feature type="non-terminal residue" evidence="9">
    <location>
        <position position="1"/>
    </location>
</feature>
<dbReference type="PROSITE" id="PS51007">
    <property type="entry name" value="CYTC"/>
    <property type="match status" value="1"/>
</dbReference>
<keyword evidence="6" id="KW-0560">Oxidoreductase</keyword>
<dbReference type="EMBL" id="UINC01049842">
    <property type="protein sequence ID" value="SVB62099.1"/>
    <property type="molecule type" value="Genomic_DNA"/>
</dbReference>
<keyword evidence="7" id="KW-0408">Iron</keyword>
<dbReference type="SUPFAM" id="SSF50998">
    <property type="entry name" value="Quinoprotein alcohol dehydrogenase-like"/>
    <property type="match status" value="1"/>
</dbReference>
<evidence type="ECO:0000256" key="4">
    <source>
        <dbReference type="ARBA" id="ARBA00022723"/>
    </source>
</evidence>
<reference evidence="9" key="1">
    <citation type="submission" date="2018-05" db="EMBL/GenBank/DDBJ databases">
        <authorList>
            <person name="Lanie J.A."/>
            <person name="Ng W.-L."/>
            <person name="Kazmierczak K.M."/>
            <person name="Andrzejewski T.M."/>
            <person name="Davidsen T.M."/>
            <person name="Wayne K.J."/>
            <person name="Tettelin H."/>
            <person name="Glass J.I."/>
            <person name="Rusch D."/>
            <person name="Podicherti R."/>
            <person name="Tsui H.-C.T."/>
            <person name="Winkler M.E."/>
        </authorList>
    </citation>
    <scope>NUCLEOTIDE SEQUENCE</scope>
</reference>
<dbReference type="InterPro" id="IPR036909">
    <property type="entry name" value="Cyt_c-like_dom_sf"/>
</dbReference>
<dbReference type="InterPro" id="IPR018391">
    <property type="entry name" value="PQQ_b-propeller_rpt"/>
</dbReference>
<dbReference type="InterPro" id="IPR011047">
    <property type="entry name" value="Quinoprotein_ADH-like_sf"/>
</dbReference>
<dbReference type="InterPro" id="IPR002372">
    <property type="entry name" value="PQQ_rpt_dom"/>
</dbReference>
<dbReference type="Gene3D" id="2.140.10.10">
    <property type="entry name" value="Quinoprotein alcohol dehydrogenase-like superfamily"/>
    <property type="match status" value="1"/>
</dbReference>
<name>A0A382FHG1_9ZZZZ</name>
<sequence>HVYLGVGNGSPWTREVRSPGGGDNLFLSSVVALDADSGEYKWHYQTTPGDNWDYTAVQDIALADMNVDGAERKVLLQAPKNGFFYVLDRKDGKPLRANKFATVTWASHVDLDTGRPVENTEMAYDVSAKWILPGPLGAHNWQAMSVDVKNGIAYLPAQDNPLIYAMSDEWYQTGLYKRHPGRMNLGLEFGRIAQLFVDNIGDWPTPRGYLKAFDVLTGEDKWVVEFPHYWNGGVLATEGGLVFHGNALGTFVAYDKDSGEVLWDFNAYVSMIAPPITYEIDGTQYVSIMTGTGGADLFSGEPLDPVAKPASLIYSNTGRLLVFALGGKASLPAPTVRDVTIPEQQLAEVGEDELARGEILYHDFCGVCHGLVVRSGGVIADLRRMGQGSHDNFDAIVLEGLLAGSGMAAFNDALTPDDTKHIHNYVKARAHEDREVALGNKADPRLTWQK</sequence>
<evidence type="ECO:0000256" key="6">
    <source>
        <dbReference type="ARBA" id="ARBA00023002"/>
    </source>
</evidence>
<evidence type="ECO:0000256" key="2">
    <source>
        <dbReference type="ARBA" id="ARBA00008156"/>
    </source>
</evidence>
<gene>
    <name evidence="9" type="ORF">METZ01_LOCUS214953</name>
</gene>
<dbReference type="PANTHER" id="PTHR32303">
    <property type="entry name" value="QUINOPROTEIN ALCOHOL DEHYDROGENASE (CYTOCHROME C)"/>
    <property type="match status" value="1"/>
</dbReference>
<comment type="cofactor">
    <cofactor evidence="1">
        <name>pyrroloquinoline quinone</name>
        <dbReference type="ChEBI" id="CHEBI:58442"/>
    </cofactor>
</comment>
<keyword evidence="4" id="KW-0479">Metal-binding</keyword>
<dbReference type="GO" id="GO:0020037">
    <property type="term" value="F:heme binding"/>
    <property type="evidence" value="ECO:0007669"/>
    <property type="project" value="InterPro"/>
</dbReference>
<dbReference type="InterPro" id="IPR009056">
    <property type="entry name" value="Cyt_c-like_dom"/>
</dbReference>
<evidence type="ECO:0000256" key="1">
    <source>
        <dbReference type="ARBA" id="ARBA00001931"/>
    </source>
</evidence>